<protein>
    <submittedName>
        <fullName evidence="1">Uncharacterized protein</fullName>
    </submittedName>
</protein>
<proteinExistence type="predicted"/>
<reference evidence="1" key="1">
    <citation type="submission" date="2022-03" db="EMBL/GenBank/DDBJ databases">
        <title>Interactions between chemoautotrophic and heterotrophic bacteria.</title>
        <authorList>
            <person name="Santoro A."/>
        </authorList>
    </citation>
    <scope>NUCLEOTIDE SEQUENCE</scope>
    <source>
        <strain evidence="1">Nb-106</strain>
    </source>
</reference>
<dbReference type="Proteomes" id="UP001205486">
    <property type="component" value="Unassembled WGS sequence"/>
</dbReference>
<keyword evidence="2" id="KW-1185">Reference proteome</keyword>
<organism evidence="1 2">
    <name type="scientific">Nitrobacter winogradskyi</name>
    <name type="common">Nitrobacter agilis</name>
    <dbReference type="NCBI Taxonomy" id="913"/>
    <lineage>
        <taxon>Bacteria</taxon>
        <taxon>Pseudomonadati</taxon>
        <taxon>Pseudomonadota</taxon>
        <taxon>Alphaproteobacteria</taxon>
        <taxon>Hyphomicrobiales</taxon>
        <taxon>Nitrobacteraceae</taxon>
        <taxon>Nitrobacter</taxon>
    </lineage>
</organism>
<accession>A0ACC6APK5</accession>
<dbReference type="EMBL" id="JALJZS010000006">
    <property type="protein sequence ID" value="MCP2001339.1"/>
    <property type="molecule type" value="Genomic_DNA"/>
</dbReference>
<evidence type="ECO:0000313" key="2">
    <source>
        <dbReference type="Proteomes" id="UP001205486"/>
    </source>
</evidence>
<evidence type="ECO:0000313" key="1">
    <source>
        <dbReference type="EMBL" id="MCP2001339.1"/>
    </source>
</evidence>
<sequence length="74" mass="8147">MKAEDVTDTLTLALRASGCDSAKVVQRPRLLSDNGRPTCLPTWPPGYPTKAWTTPAERPATPRLRARSNDGTRR</sequence>
<gene>
    <name evidence="1" type="ORF">J2S34_003825</name>
</gene>
<comment type="caution">
    <text evidence="1">The sequence shown here is derived from an EMBL/GenBank/DDBJ whole genome shotgun (WGS) entry which is preliminary data.</text>
</comment>
<name>A0ACC6APK5_NITWI</name>